<feature type="compositionally biased region" description="Low complexity" evidence="1">
    <location>
        <begin position="338"/>
        <end position="349"/>
    </location>
</feature>
<protein>
    <submittedName>
        <fullName evidence="4">Cell division protein DamX</fullName>
    </submittedName>
</protein>
<dbReference type="Gene3D" id="3.30.70.1070">
    <property type="entry name" value="Sporulation related repeat"/>
    <property type="match status" value="1"/>
</dbReference>
<evidence type="ECO:0000313" key="5">
    <source>
        <dbReference type="Proteomes" id="UP000478837"/>
    </source>
</evidence>
<feature type="compositionally biased region" description="Polar residues" evidence="1">
    <location>
        <begin position="384"/>
        <end position="393"/>
    </location>
</feature>
<evidence type="ECO:0000256" key="1">
    <source>
        <dbReference type="SAM" id="MobiDB-lite"/>
    </source>
</evidence>
<keyword evidence="5" id="KW-1185">Reference proteome</keyword>
<evidence type="ECO:0000313" key="4">
    <source>
        <dbReference type="EMBL" id="NDW22869.1"/>
    </source>
</evidence>
<evidence type="ECO:0000259" key="3">
    <source>
        <dbReference type="PROSITE" id="PS51724"/>
    </source>
</evidence>
<dbReference type="InterPro" id="IPR036680">
    <property type="entry name" value="SPOR-like_sf"/>
</dbReference>
<dbReference type="PROSITE" id="PS51724">
    <property type="entry name" value="SPOR"/>
    <property type="match status" value="1"/>
</dbReference>
<feature type="compositionally biased region" description="Basic and acidic residues" evidence="1">
    <location>
        <begin position="373"/>
        <end position="383"/>
    </location>
</feature>
<dbReference type="Proteomes" id="UP000478837">
    <property type="component" value="Unassembled WGS sequence"/>
</dbReference>
<keyword evidence="2" id="KW-0812">Transmembrane</keyword>
<gene>
    <name evidence="4" type="ORF">GTW09_15205</name>
</gene>
<dbReference type="Pfam" id="PF05036">
    <property type="entry name" value="SPOR"/>
    <property type="match status" value="1"/>
</dbReference>
<organism evidence="4 5">
    <name type="scientific">Alteromonas hispanica</name>
    <dbReference type="NCBI Taxonomy" id="315421"/>
    <lineage>
        <taxon>Bacteria</taxon>
        <taxon>Pseudomonadati</taxon>
        <taxon>Pseudomonadota</taxon>
        <taxon>Gammaproteobacteria</taxon>
        <taxon>Alteromonadales</taxon>
        <taxon>Alteromonadaceae</taxon>
        <taxon>Alteromonas/Salinimonas group</taxon>
        <taxon>Alteromonas</taxon>
    </lineage>
</organism>
<sequence length="506" mass="55901">MQNELHERLEYLVNYSSQLIFVSGDSIAQQQKTLEAFVFQQHDDTEIAYLTAQDAMDVSDYRRQLCRQLLGQVVGSFVRPLNELLVELNNHEGPILIAITQSHHLPDTFLQELWDLVLQSRFAGNKQHLNVLLFADSVWAERAKKWLPAKNTETPLIISSQSVIDEQPRFESDLDKMIASRREAFQAHLESRQLQSTTSFANPLKSRWLYVALVLVFISTFAGLVYWQYGDDIASLFTPIEQVDDKTAPLIAPGSAYDTIATDDDTLLADKSSSDVGPSPFISGAEHVEVIGEEAIGEEVTGENSLETSAIDNGNTAGDANAITGDKVGNIEAATASASDIKASDAAPDNSEANDTLASSEQALVTSWQEAISDSKESADAKESSQAAQNSGAQEPKAYQTETVTTPTSNQSWIVPSEYALQLLAMKDPQVLNDFINEQNLRDITRIYKTWRYGGDWYVVVYYQPFASAEEAQLAKQQLPDYPNKASAFAKSGQQVIREVDLAKGE</sequence>
<dbReference type="GO" id="GO:0042834">
    <property type="term" value="F:peptidoglycan binding"/>
    <property type="evidence" value="ECO:0007669"/>
    <property type="project" value="InterPro"/>
</dbReference>
<reference evidence="4 5" key="1">
    <citation type="submission" date="2020-01" db="EMBL/GenBank/DDBJ databases">
        <title>Genomes of bacteria type strains.</title>
        <authorList>
            <person name="Chen J."/>
            <person name="Zhu S."/>
            <person name="Yang J."/>
        </authorList>
    </citation>
    <scope>NUCLEOTIDE SEQUENCE [LARGE SCALE GENOMIC DNA]</scope>
    <source>
        <strain evidence="4 5">LMG 22958</strain>
    </source>
</reference>
<keyword evidence="2" id="KW-1133">Transmembrane helix</keyword>
<dbReference type="InterPro" id="IPR007730">
    <property type="entry name" value="SPOR-like_dom"/>
</dbReference>
<proteinExistence type="predicted"/>
<dbReference type="EMBL" id="JAAAWP010000011">
    <property type="protein sequence ID" value="NDW22869.1"/>
    <property type="molecule type" value="Genomic_DNA"/>
</dbReference>
<feature type="compositionally biased region" description="Polar residues" evidence="1">
    <location>
        <begin position="400"/>
        <end position="409"/>
    </location>
</feature>
<feature type="domain" description="SPOR" evidence="3">
    <location>
        <begin position="413"/>
        <end position="492"/>
    </location>
</feature>
<feature type="compositionally biased region" description="Polar residues" evidence="1">
    <location>
        <begin position="351"/>
        <end position="372"/>
    </location>
</feature>
<keyword evidence="2" id="KW-0472">Membrane</keyword>
<accession>A0A6L9MX67</accession>
<keyword evidence="4" id="KW-0132">Cell division</keyword>
<dbReference type="AlphaFoldDB" id="A0A6L9MX67"/>
<feature type="region of interest" description="Disordered" evidence="1">
    <location>
        <begin position="338"/>
        <end position="409"/>
    </location>
</feature>
<evidence type="ECO:0000256" key="2">
    <source>
        <dbReference type="SAM" id="Phobius"/>
    </source>
</evidence>
<comment type="caution">
    <text evidence="4">The sequence shown here is derived from an EMBL/GenBank/DDBJ whole genome shotgun (WGS) entry which is preliminary data.</text>
</comment>
<dbReference type="GO" id="GO:0051301">
    <property type="term" value="P:cell division"/>
    <property type="evidence" value="ECO:0007669"/>
    <property type="project" value="UniProtKB-KW"/>
</dbReference>
<feature type="transmembrane region" description="Helical" evidence="2">
    <location>
        <begin position="208"/>
        <end position="229"/>
    </location>
</feature>
<name>A0A6L9MX67_9ALTE</name>
<keyword evidence="4" id="KW-0131">Cell cycle</keyword>
<dbReference type="RefSeq" id="WP_163112565.1">
    <property type="nucleotide sequence ID" value="NZ_JAAAWP010000011.1"/>
</dbReference>